<evidence type="ECO:0000256" key="3">
    <source>
        <dbReference type="RuleBase" id="RU000524"/>
    </source>
</evidence>
<evidence type="ECO:0000256" key="4">
    <source>
        <dbReference type="SAM" id="MobiDB-lite"/>
    </source>
</evidence>
<dbReference type="AlphaFoldDB" id="A0A7T0PW57"/>
<gene>
    <name evidence="5" type="ORF">ID810_12005</name>
</gene>
<evidence type="ECO:0000256" key="1">
    <source>
        <dbReference type="ARBA" id="ARBA00023125"/>
    </source>
</evidence>
<reference evidence="5 6" key="1">
    <citation type="submission" date="2020-11" db="EMBL/GenBank/DDBJ databases">
        <title>Actinomyces sp. ZJ750.</title>
        <authorList>
            <person name="Zhou J."/>
        </authorList>
    </citation>
    <scope>NUCLEOTIDE SEQUENCE [LARGE SCALE GENOMIC DNA]</scope>
    <source>
        <strain evidence="5 6">ZJ750</strain>
    </source>
</reference>
<dbReference type="Gene3D" id="2.40.50.140">
    <property type="entry name" value="Nucleic acid-binding proteins"/>
    <property type="match status" value="1"/>
</dbReference>
<dbReference type="Proteomes" id="UP000594637">
    <property type="component" value="Chromosome"/>
</dbReference>
<proteinExistence type="inferred from homology"/>
<dbReference type="KEGG" id="arep:ID810_12005"/>
<dbReference type="InterPro" id="IPR011344">
    <property type="entry name" value="ssDNA-bd"/>
</dbReference>
<comment type="subunit">
    <text evidence="2">Homotetramer.</text>
</comment>
<feature type="compositionally biased region" description="Gly residues" evidence="4">
    <location>
        <begin position="121"/>
        <end position="154"/>
    </location>
</feature>
<dbReference type="RefSeq" id="WP_166858111.1">
    <property type="nucleotide sequence ID" value="NZ_CP063989.1"/>
</dbReference>
<dbReference type="GO" id="GO:0003697">
    <property type="term" value="F:single-stranded DNA binding"/>
    <property type="evidence" value="ECO:0007669"/>
    <property type="project" value="UniProtKB-UniRule"/>
</dbReference>
<accession>A0A7T0PW57</accession>
<name>A0A7T0PW57_9ACTO</name>
<dbReference type="CDD" id="cd04496">
    <property type="entry name" value="SSB_OBF"/>
    <property type="match status" value="1"/>
</dbReference>
<evidence type="ECO:0000256" key="2">
    <source>
        <dbReference type="HAMAP-Rule" id="MF_00984"/>
    </source>
</evidence>
<sequence length="184" mass="19337">MAGDTVITIIGNLTAKPEIRYTNSGAPVASFTIASTPRTFNRQANEWQEGQTLFMRCSAWRDMAENVADSLDKGMRVIAQGRLQQRSYTDREGAQRTVVEMQVDEIGPSLWRAKAQVTRTPGGGQGGGHGGYNQGGGQQGGYQGGGQGGYGGGQQASYNAPSGGATDDPWATGGATNFGDEPPF</sequence>
<comment type="caution">
    <text evidence="2">Lacks conserved residue(s) required for the propagation of feature annotation.</text>
</comment>
<evidence type="ECO:0000313" key="6">
    <source>
        <dbReference type="Proteomes" id="UP000594637"/>
    </source>
</evidence>
<feature type="region of interest" description="Disordered" evidence="4">
    <location>
        <begin position="116"/>
        <end position="184"/>
    </location>
</feature>
<organism evidence="5 6">
    <name type="scientific">Actinomyces respiraculi</name>
    <dbReference type="NCBI Taxonomy" id="2744574"/>
    <lineage>
        <taxon>Bacteria</taxon>
        <taxon>Bacillati</taxon>
        <taxon>Actinomycetota</taxon>
        <taxon>Actinomycetes</taxon>
        <taxon>Actinomycetales</taxon>
        <taxon>Actinomycetaceae</taxon>
        <taxon>Actinomyces</taxon>
    </lineage>
</organism>
<dbReference type="NCBIfam" id="TIGR00621">
    <property type="entry name" value="ssb"/>
    <property type="match status" value="1"/>
</dbReference>
<dbReference type="GO" id="GO:0006260">
    <property type="term" value="P:DNA replication"/>
    <property type="evidence" value="ECO:0007669"/>
    <property type="project" value="InterPro"/>
</dbReference>
<keyword evidence="6" id="KW-1185">Reference proteome</keyword>
<protein>
    <recommendedName>
        <fullName evidence="2 3">Single-stranded DNA-binding protein</fullName>
        <shortName evidence="2">SSB</shortName>
    </recommendedName>
</protein>
<dbReference type="InterPro" id="IPR000424">
    <property type="entry name" value="Primosome_PriB/ssb"/>
</dbReference>
<dbReference type="HAMAP" id="MF_00984">
    <property type="entry name" value="SSB"/>
    <property type="match status" value="1"/>
</dbReference>
<dbReference type="InterPro" id="IPR012340">
    <property type="entry name" value="NA-bd_OB-fold"/>
</dbReference>
<dbReference type="PROSITE" id="PS50935">
    <property type="entry name" value="SSB"/>
    <property type="match status" value="1"/>
</dbReference>
<evidence type="ECO:0000313" key="5">
    <source>
        <dbReference type="EMBL" id="QPL05394.1"/>
    </source>
</evidence>
<keyword evidence="1 2" id="KW-0238">DNA-binding</keyword>
<dbReference type="EMBL" id="CP063989">
    <property type="protein sequence ID" value="QPL05394.1"/>
    <property type="molecule type" value="Genomic_DNA"/>
</dbReference>
<dbReference type="SUPFAM" id="SSF50249">
    <property type="entry name" value="Nucleic acid-binding proteins"/>
    <property type="match status" value="1"/>
</dbReference>
<dbReference type="NCBIfam" id="NF005851">
    <property type="entry name" value="PRK07772.1"/>
    <property type="match status" value="1"/>
</dbReference>
<dbReference type="PANTHER" id="PTHR10302:SF27">
    <property type="entry name" value="SINGLE-STRANDED DNA-BINDING PROTEIN"/>
    <property type="match status" value="1"/>
</dbReference>
<dbReference type="Pfam" id="PF00436">
    <property type="entry name" value="SSB"/>
    <property type="match status" value="1"/>
</dbReference>
<dbReference type="PANTHER" id="PTHR10302">
    <property type="entry name" value="SINGLE-STRANDED DNA-BINDING PROTEIN"/>
    <property type="match status" value="1"/>
</dbReference>
<dbReference type="GO" id="GO:0009295">
    <property type="term" value="C:nucleoid"/>
    <property type="evidence" value="ECO:0007669"/>
    <property type="project" value="TreeGrafter"/>
</dbReference>